<dbReference type="Pfam" id="PF00163">
    <property type="entry name" value="Ribosomal_S4"/>
    <property type="match status" value="1"/>
</dbReference>
<comment type="function">
    <text evidence="7">With S5 and S12 plays an important role in translational accuracy.</text>
</comment>
<comment type="similarity">
    <text evidence="1 7 8">Belongs to the universal ribosomal protein uS4 family.</text>
</comment>
<evidence type="ECO:0000256" key="4">
    <source>
        <dbReference type="ARBA" id="ARBA00022980"/>
    </source>
</evidence>
<organism evidence="11 12">
    <name type="scientific">Candidatus Yanofskybacteria bacterium RIFCSPLOWO2_02_FULL_43_10b</name>
    <dbReference type="NCBI Taxonomy" id="1802704"/>
    <lineage>
        <taxon>Bacteria</taxon>
        <taxon>Candidatus Yanofskyibacteriota</taxon>
    </lineage>
</organism>
<dbReference type="HAMAP" id="MF_01306_B">
    <property type="entry name" value="Ribosomal_uS4_B"/>
    <property type="match status" value="1"/>
</dbReference>
<evidence type="ECO:0000313" key="11">
    <source>
        <dbReference type="EMBL" id="OGN32329.1"/>
    </source>
</evidence>
<dbReference type="PROSITE" id="PS00632">
    <property type="entry name" value="RIBOSOMAL_S4"/>
    <property type="match status" value="1"/>
</dbReference>
<dbReference type="InterPro" id="IPR001912">
    <property type="entry name" value="Ribosomal_uS4_N"/>
</dbReference>
<dbReference type="EMBL" id="MGKS01000016">
    <property type="protein sequence ID" value="OGN32329.1"/>
    <property type="molecule type" value="Genomic_DNA"/>
</dbReference>
<evidence type="ECO:0000256" key="3">
    <source>
        <dbReference type="ARBA" id="ARBA00022884"/>
    </source>
</evidence>
<comment type="caution">
    <text evidence="11">The sequence shown here is derived from an EMBL/GenBank/DDBJ whole genome shotgun (WGS) entry which is preliminary data.</text>
</comment>
<evidence type="ECO:0000256" key="6">
    <source>
        <dbReference type="ARBA" id="ARBA00035254"/>
    </source>
</evidence>
<dbReference type="InterPro" id="IPR018079">
    <property type="entry name" value="Ribosomal_uS4_CS"/>
</dbReference>
<keyword evidence="5 7" id="KW-0687">Ribonucleoprotein</keyword>
<keyword evidence="4 7" id="KW-0689">Ribosomal protein</keyword>
<evidence type="ECO:0000256" key="1">
    <source>
        <dbReference type="ARBA" id="ARBA00007465"/>
    </source>
</evidence>
<dbReference type="Proteomes" id="UP000177676">
    <property type="component" value="Unassembled WGS sequence"/>
</dbReference>
<dbReference type="InterPro" id="IPR002942">
    <property type="entry name" value="S4_RNA-bd"/>
</dbReference>
<dbReference type="Gene3D" id="3.10.290.10">
    <property type="entry name" value="RNA-binding S4 domain"/>
    <property type="match status" value="1"/>
</dbReference>
<dbReference type="GO" id="GO:0003735">
    <property type="term" value="F:structural constituent of ribosome"/>
    <property type="evidence" value="ECO:0007669"/>
    <property type="project" value="InterPro"/>
</dbReference>
<evidence type="ECO:0000259" key="9">
    <source>
        <dbReference type="SMART" id="SM00363"/>
    </source>
</evidence>
<dbReference type="FunFam" id="3.10.290.10:FF:000001">
    <property type="entry name" value="30S ribosomal protein S4"/>
    <property type="match status" value="1"/>
</dbReference>
<name>A0A1F8H610_9BACT</name>
<dbReference type="InterPro" id="IPR022801">
    <property type="entry name" value="Ribosomal_uS4"/>
</dbReference>
<accession>A0A1F8H610</accession>
<dbReference type="SUPFAM" id="SSF55174">
    <property type="entry name" value="Alpha-L RNA-binding motif"/>
    <property type="match status" value="1"/>
</dbReference>
<evidence type="ECO:0000256" key="7">
    <source>
        <dbReference type="HAMAP-Rule" id="MF_01306"/>
    </source>
</evidence>
<dbReference type="GO" id="GO:0015935">
    <property type="term" value="C:small ribosomal subunit"/>
    <property type="evidence" value="ECO:0007669"/>
    <property type="project" value="InterPro"/>
</dbReference>
<dbReference type="Gene3D" id="1.10.1050.10">
    <property type="entry name" value="Ribosomal Protein S4 Delta 41, Chain A, domain 1"/>
    <property type="match status" value="1"/>
</dbReference>
<dbReference type="InterPro" id="IPR036986">
    <property type="entry name" value="S4_RNA-bd_sf"/>
</dbReference>
<evidence type="ECO:0000259" key="10">
    <source>
        <dbReference type="SMART" id="SM01390"/>
    </source>
</evidence>
<dbReference type="SMART" id="SM00363">
    <property type="entry name" value="S4"/>
    <property type="match status" value="1"/>
</dbReference>
<dbReference type="AlphaFoldDB" id="A0A1F8H610"/>
<evidence type="ECO:0000256" key="5">
    <source>
        <dbReference type="ARBA" id="ARBA00023274"/>
    </source>
</evidence>
<dbReference type="GO" id="GO:0006412">
    <property type="term" value="P:translation"/>
    <property type="evidence" value="ECO:0007669"/>
    <property type="project" value="UniProtKB-UniRule"/>
</dbReference>
<feature type="domain" description="Small ribosomal subunit protein uS4 N-terminal" evidence="10">
    <location>
        <begin position="3"/>
        <end position="98"/>
    </location>
</feature>
<gene>
    <name evidence="7" type="primary">rpsD</name>
    <name evidence="11" type="ORF">A3I92_02725</name>
</gene>
<dbReference type="PROSITE" id="PS50889">
    <property type="entry name" value="S4"/>
    <property type="match status" value="1"/>
</dbReference>
<evidence type="ECO:0000313" key="12">
    <source>
        <dbReference type="Proteomes" id="UP000177676"/>
    </source>
</evidence>
<dbReference type="NCBIfam" id="TIGR01017">
    <property type="entry name" value="rpsD_bact"/>
    <property type="match status" value="1"/>
</dbReference>
<dbReference type="Pfam" id="PF01479">
    <property type="entry name" value="S4"/>
    <property type="match status" value="1"/>
</dbReference>
<reference evidence="11 12" key="1">
    <citation type="journal article" date="2016" name="Nat. Commun.">
        <title>Thousands of microbial genomes shed light on interconnected biogeochemical processes in an aquifer system.</title>
        <authorList>
            <person name="Anantharaman K."/>
            <person name="Brown C.T."/>
            <person name="Hug L.A."/>
            <person name="Sharon I."/>
            <person name="Castelle C.J."/>
            <person name="Probst A.J."/>
            <person name="Thomas B.C."/>
            <person name="Singh A."/>
            <person name="Wilkins M.J."/>
            <person name="Karaoz U."/>
            <person name="Brodie E.L."/>
            <person name="Williams K.H."/>
            <person name="Hubbard S.S."/>
            <person name="Banfield J.F."/>
        </authorList>
    </citation>
    <scope>NUCLEOTIDE SEQUENCE [LARGE SCALE GENOMIC DNA]</scope>
</reference>
<dbReference type="CDD" id="cd00165">
    <property type="entry name" value="S4"/>
    <property type="match status" value="1"/>
</dbReference>
<dbReference type="SMART" id="SM01390">
    <property type="entry name" value="Ribosomal_S4"/>
    <property type="match status" value="1"/>
</dbReference>
<dbReference type="PANTHER" id="PTHR11831">
    <property type="entry name" value="30S 40S RIBOSOMAL PROTEIN"/>
    <property type="match status" value="1"/>
</dbReference>
<keyword evidence="3 7" id="KW-0694">RNA-binding</keyword>
<evidence type="ECO:0000256" key="8">
    <source>
        <dbReference type="RuleBase" id="RU003699"/>
    </source>
</evidence>
<comment type="function">
    <text evidence="7">One of the primary rRNA binding proteins, it binds directly to 16S rRNA where it nucleates assembly of the body of the 30S subunit.</text>
</comment>
<evidence type="ECO:0000256" key="2">
    <source>
        <dbReference type="ARBA" id="ARBA00022730"/>
    </source>
</evidence>
<dbReference type="InterPro" id="IPR005709">
    <property type="entry name" value="Ribosomal_uS4_bac-type"/>
</dbReference>
<protein>
    <recommendedName>
        <fullName evidence="6 7">Small ribosomal subunit protein uS4</fullName>
    </recommendedName>
</protein>
<feature type="domain" description="RNA-binding S4" evidence="9">
    <location>
        <begin position="99"/>
        <end position="163"/>
    </location>
</feature>
<dbReference type="GO" id="GO:0042274">
    <property type="term" value="P:ribosomal small subunit biogenesis"/>
    <property type="evidence" value="ECO:0007669"/>
    <property type="project" value="TreeGrafter"/>
</dbReference>
<dbReference type="NCBIfam" id="NF003717">
    <property type="entry name" value="PRK05327.1"/>
    <property type="match status" value="1"/>
</dbReference>
<dbReference type="PANTHER" id="PTHR11831:SF4">
    <property type="entry name" value="SMALL RIBOSOMAL SUBUNIT PROTEIN US4M"/>
    <property type="match status" value="1"/>
</dbReference>
<keyword evidence="2 7" id="KW-0699">rRNA-binding</keyword>
<comment type="subunit">
    <text evidence="7">Part of the 30S ribosomal subunit. Contacts protein S5. The interaction surface between S4 and S5 is involved in control of translational fidelity.</text>
</comment>
<sequence length="211" mass="24369">MARYTGPKEKIERRIGTKLFLKGERSFSPKSAMTRKPYPPGMHGKAKFKKLSEYGLQLQSKQKVKNIYRLLEKKFKLYVKEAMKSKKETTALLIKSLEQRLDNVVFRMGLAQSRDQARQLVNHGHILVNNVKTDIPSYQAKKGDKISVREGSKKTRYFSAVLPEWFPKHESPSWIKVEKNSLTGTIENAPDMAESGLEFKDLQSIIEFYSR</sequence>
<dbReference type="GO" id="GO:0019843">
    <property type="term" value="F:rRNA binding"/>
    <property type="evidence" value="ECO:0007669"/>
    <property type="project" value="UniProtKB-UniRule"/>
</dbReference>
<proteinExistence type="inferred from homology"/>